<evidence type="ECO:0000256" key="8">
    <source>
        <dbReference type="RuleBase" id="RU000384"/>
    </source>
</evidence>
<evidence type="ECO:0000256" key="1">
    <source>
        <dbReference type="ARBA" id="ARBA00001946"/>
    </source>
</evidence>
<name>A0A2P7SQF9_9HYPH</name>
<dbReference type="GO" id="GO:0005524">
    <property type="term" value="F:ATP binding"/>
    <property type="evidence" value="ECO:0007669"/>
    <property type="project" value="UniProtKB-KW"/>
</dbReference>
<dbReference type="SMART" id="SM01230">
    <property type="entry name" value="Gln-synt_C"/>
    <property type="match status" value="1"/>
</dbReference>
<evidence type="ECO:0000256" key="7">
    <source>
        <dbReference type="PROSITE-ProRule" id="PRU01331"/>
    </source>
</evidence>
<comment type="similarity">
    <text evidence="7 8">Belongs to the glutamine synthetase family.</text>
</comment>
<dbReference type="InterPro" id="IPR014746">
    <property type="entry name" value="Gln_synth/guanido_kin_cat_dom"/>
</dbReference>
<evidence type="ECO:0000313" key="10">
    <source>
        <dbReference type="EMBL" id="PSJ64709.1"/>
    </source>
</evidence>
<keyword evidence="6" id="KW-0535">Nitrogen fixation</keyword>
<dbReference type="SUPFAM" id="SSF55931">
    <property type="entry name" value="Glutamine synthetase/guanido kinase"/>
    <property type="match status" value="1"/>
</dbReference>
<evidence type="ECO:0000259" key="9">
    <source>
        <dbReference type="PROSITE" id="PS51987"/>
    </source>
</evidence>
<keyword evidence="4" id="KW-0547">Nucleotide-binding</keyword>
<dbReference type="InterPro" id="IPR008146">
    <property type="entry name" value="Gln_synth_cat_dom"/>
</dbReference>
<evidence type="ECO:0000256" key="2">
    <source>
        <dbReference type="ARBA" id="ARBA00003117"/>
    </source>
</evidence>
<dbReference type="PANTHER" id="PTHR43785:SF12">
    <property type="entry name" value="TYPE-1 GLUTAMINE SYNTHETASE 2"/>
    <property type="match status" value="1"/>
</dbReference>
<dbReference type="InterPro" id="IPR036651">
    <property type="entry name" value="Gln_synt_N_sf"/>
</dbReference>
<reference evidence="10 11" key="1">
    <citation type="submission" date="2018-03" db="EMBL/GenBank/DDBJ databases">
        <title>The draft genome of Mesorhizobium sp. 6GN-30.</title>
        <authorList>
            <person name="Liu L."/>
            <person name="Li L."/>
            <person name="Wang T."/>
            <person name="Zhang X."/>
            <person name="Liang L."/>
        </authorList>
    </citation>
    <scope>NUCLEOTIDE SEQUENCE [LARGE SCALE GENOMIC DNA]</scope>
    <source>
        <strain evidence="10 11">6GN30</strain>
    </source>
</reference>
<accession>A0A2P7SQF9</accession>
<dbReference type="EMBL" id="PXYK01000003">
    <property type="protein sequence ID" value="PSJ64709.1"/>
    <property type="molecule type" value="Genomic_DNA"/>
</dbReference>
<dbReference type="Proteomes" id="UP000241229">
    <property type="component" value="Unassembled WGS sequence"/>
</dbReference>
<dbReference type="PROSITE" id="PS51987">
    <property type="entry name" value="GS_CATALYTIC"/>
    <property type="match status" value="1"/>
</dbReference>
<dbReference type="PANTHER" id="PTHR43785">
    <property type="entry name" value="GAMMA-GLUTAMYLPUTRESCINE SYNTHETASE"/>
    <property type="match status" value="1"/>
</dbReference>
<dbReference type="Gene3D" id="3.10.20.70">
    <property type="entry name" value="Glutamine synthetase, N-terminal domain"/>
    <property type="match status" value="1"/>
</dbReference>
<comment type="cofactor">
    <cofactor evidence="1">
        <name>Mg(2+)</name>
        <dbReference type="ChEBI" id="CHEBI:18420"/>
    </cofactor>
</comment>
<protein>
    <submittedName>
        <fullName evidence="10">Glutamine synthetase</fullName>
    </submittedName>
</protein>
<proteinExistence type="inferred from homology"/>
<dbReference type="Gene3D" id="3.30.590.10">
    <property type="entry name" value="Glutamine synthetase/guanido kinase, catalytic domain"/>
    <property type="match status" value="1"/>
</dbReference>
<dbReference type="Pfam" id="PF00120">
    <property type="entry name" value="Gln-synt_C"/>
    <property type="match status" value="1"/>
</dbReference>
<keyword evidence="5" id="KW-0067">ATP-binding</keyword>
<evidence type="ECO:0000256" key="3">
    <source>
        <dbReference type="ARBA" id="ARBA00022598"/>
    </source>
</evidence>
<dbReference type="InterPro" id="IPR008147">
    <property type="entry name" value="Gln_synt_N"/>
</dbReference>
<evidence type="ECO:0000313" key="11">
    <source>
        <dbReference type="Proteomes" id="UP000241229"/>
    </source>
</evidence>
<dbReference type="GO" id="GO:0006542">
    <property type="term" value="P:glutamine biosynthetic process"/>
    <property type="evidence" value="ECO:0007669"/>
    <property type="project" value="InterPro"/>
</dbReference>
<dbReference type="Pfam" id="PF16952">
    <property type="entry name" value="Gln-synt_N_2"/>
    <property type="match status" value="1"/>
</dbReference>
<dbReference type="OrthoDB" id="9789509at2"/>
<comment type="caution">
    <text evidence="10">The sequence shown here is derived from an EMBL/GenBank/DDBJ whole genome shotgun (WGS) entry which is preliminary data.</text>
</comment>
<organism evidence="10 11">
    <name type="scientific">Kumtagia ephedrae</name>
    <dbReference type="NCBI Taxonomy" id="2116701"/>
    <lineage>
        <taxon>Bacteria</taxon>
        <taxon>Pseudomonadati</taxon>
        <taxon>Pseudomonadota</taxon>
        <taxon>Alphaproteobacteria</taxon>
        <taxon>Hyphomicrobiales</taxon>
        <taxon>Phyllobacteriaceae</taxon>
        <taxon>Kumtagia</taxon>
    </lineage>
</organism>
<comment type="function">
    <text evidence="2">Catalyzes the ATP-dependent biosynthesis of glutamine from glutamate and ammonia.</text>
</comment>
<dbReference type="GO" id="GO:0004356">
    <property type="term" value="F:glutamine synthetase activity"/>
    <property type="evidence" value="ECO:0007669"/>
    <property type="project" value="InterPro"/>
</dbReference>
<sequence>MNAESLVAVVTTDLAAITRGRFVVESRLDKIAATGVGWLQANLSLTPFNSIVDPNPWGSSGDLRLIPDLGARFRTAGTGSATPFDMVAGDIVELDGSPWLGCTRTMLKDALAALKAETGLSVVAAFEQEFQLLGGGFAPAHSLSFAALRRTDPFAPGLMAALEEAGVSPEVIIAEFGSEQFEVTHAPADALAAADRAVAIREITRELARSAGCRASFAPKTAPDAVGNGVHIHFSFVDQDGKPATHDASKPGGLCDPAGAFCAGVLRHLPAITALTASSVPSYYRLKPHSWSSSYTWLADRDREATLRICPTVTIGGRDPSRQYNVEYRAADATANPYLSLAAIVRAGLEGLKAGLPTPPLVSGDPTQMSEAELDRLDLRRLPETLPAAVDALVADKTVTGWFAPAFVETFVGLKRHEAERLADLDAEAVCELYGKLY</sequence>
<evidence type="ECO:0000256" key="4">
    <source>
        <dbReference type="ARBA" id="ARBA00022741"/>
    </source>
</evidence>
<keyword evidence="3" id="KW-0436">Ligase</keyword>
<dbReference type="AlphaFoldDB" id="A0A2P7SQF9"/>
<keyword evidence="11" id="KW-1185">Reference proteome</keyword>
<dbReference type="RefSeq" id="WP_106770753.1">
    <property type="nucleotide sequence ID" value="NZ_PXYK01000003.1"/>
</dbReference>
<gene>
    <name evidence="10" type="ORF">C7I84_03380</name>
</gene>
<feature type="domain" description="GS catalytic" evidence="9">
    <location>
        <begin position="103"/>
        <end position="438"/>
    </location>
</feature>
<evidence type="ECO:0000256" key="5">
    <source>
        <dbReference type="ARBA" id="ARBA00022840"/>
    </source>
</evidence>
<evidence type="ECO:0000256" key="6">
    <source>
        <dbReference type="ARBA" id="ARBA00023231"/>
    </source>
</evidence>